<accession>A0AAV9IFC4</accession>
<dbReference type="Gene3D" id="3.40.50.1910">
    <property type="match status" value="1"/>
</dbReference>
<comment type="caution">
    <text evidence="3">The sequence shown here is derived from an EMBL/GenBank/DDBJ whole genome shotgun (WGS) entry which is preliminary data.</text>
</comment>
<evidence type="ECO:0000313" key="4">
    <source>
        <dbReference type="Proteomes" id="UP001300502"/>
    </source>
</evidence>
<evidence type="ECO:0000256" key="1">
    <source>
        <dbReference type="ARBA" id="ARBA00009884"/>
    </source>
</evidence>
<feature type="region of interest" description="Disordered" evidence="2">
    <location>
        <begin position="700"/>
        <end position="749"/>
    </location>
</feature>
<dbReference type="GO" id="GO:0016192">
    <property type="term" value="P:vesicle-mediated transport"/>
    <property type="evidence" value="ECO:0007669"/>
    <property type="project" value="InterPro"/>
</dbReference>
<feature type="region of interest" description="Disordered" evidence="2">
    <location>
        <begin position="563"/>
        <end position="590"/>
    </location>
</feature>
<dbReference type="EMBL" id="JANCYU010000036">
    <property type="protein sequence ID" value="KAK4526102.1"/>
    <property type="molecule type" value="Genomic_DNA"/>
</dbReference>
<dbReference type="Pfam" id="PF00995">
    <property type="entry name" value="Sec1"/>
    <property type="match status" value="1"/>
</dbReference>
<evidence type="ECO:0008006" key="5">
    <source>
        <dbReference type="Google" id="ProtNLM"/>
    </source>
</evidence>
<evidence type="ECO:0000256" key="2">
    <source>
        <dbReference type="SAM" id="MobiDB-lite"/>
    </source>
</evidence>
<proteinExistence type="inferred from homology"/>
<dbReference type="InterPro" id="IPR043154">
    <property type="entry name" value="Sec-1-like_dom1"/>
</dbReference>
<evidence type="ECO:0000313" key="3">
    <source>
        <dbReference type="EMBL" id="KAK4526102.1"/>
    </source>
</evidence>
<name>A0AAV9IFC4_9RHOD</name>
<dbReference type="SUPFAM" id="SSF56815">
    <property type="entry name" value="Sec1/munc18-like (SM) proteins"/>
    <property type="match status" value="1"/>
</dbReference>
<gene>
    <name evidence="3" type="ORF">GAYE_SCF19G4014</name>
</gene>
<dbReference type="Proteomes" id="UP001300502">
    <property type="component" value="Unassembled WGS sequence"/>
</dbReference>
<protein>
    <recommendedName>
        <fullName evidence="5">Syntaxin binding protein</fullName>
    </recommendedName>
</protein>
<dbReference type="AlphaFoldDB" id="A0AAV9IFC4"/>
<dbReference type="InterPro" id="IPR043127">
    <property type="entry name" value="Sec-1-like_dom3a"/>
</dbReference>
<organism evidence="3 4">
    <name type="scientific">Galdieria yellowstonensis</name>
    <dbReference type="NCBI Taxonomy" id="3028027"/>
    <lineage>
        <taxon>Eukaryota</taxon>
        <taxon>Rhodophyta</taxon>
        <taxon>Bangiophyceae</taxon>
        <taxon>Galdieriales</taxon>
        <taxon>Galdieriaceae</taxon>
        <taxon>Galdieria</taxon>
    </lineage>
</organism>
<dbReference type="Gene3D" id="1.25.40.60">
    <property type="match status" value="1"/>
</dbReference>
<keyword evidence="4" id="KW-1185">Reference proteome</keyword>
<dbReference type="PANTHER" id="PTHR11679">
    <property type="entry name" value="VESICLE PROTEIN SORTING-ASSOCIATED"/>
    <property type="match status" value="1"/>
</dbReference>
<dbReference type="InterPro" id="IPR001619">
    <property type="entry name" value="Sec1-like"/>
</dbReference>
<dbReference type="Gene3D" id="3.90.830.10">
    <property type="entry name" value="Syntaxin Binding Protein 1, Chain A, domain 2"/>
    <property type="match status" value="1"/>
</dbReference>
<reference evidence="3 4" key="1">
    <citation type="submission" date="2022-07" db="EMBL/GenBank/DDBJ databases">
        <title>Genome-wide signatures of adaptation to extreme environments.</title>
        <authorList>
            <person name="Cho C.H."/>
            <person name="Yoon H.S."/>
        </authorList>
    </citation>
    <scope>NUCLEOTIDE SEQUENCE [LARGE SCALE GENOMIC DNA]</scope>
    <source>
        <strain evidence="3 4">108.79 E11</strain>
    </source>
</reference>
<dbReference type="Gene3D" id="3.40.50.2060">
    <property type="match status" value="1"/>
</dbReference>
<comment type="similarity">
    <text evidence="1">Belongs to the STXBP/unc-18/SEC1 family.</text>
</comment>
<dbReference type="PIRSF" id="PIRSF005715">
    <property type="entry name" value="VPS45_Sec1"/>
    <property type="match status" value="1"/>
</dbReference>
<dbReference type="InterPro" id="IPR036045">
    <property type="entry name" value="Sec1-like_sf"/>
</dbReference>
<dbReference type="InterPro" id="IPR027482">
    <property type="entry name" value="Sec1-like_dom2"/>
</dbReference>
<sequence length="767" mass="88414">MTHLKQLVRQRLEAEVFSLVKGSSCSVLIVDKYTLNIISAVFRMSELVSVGISLVEQLEAERTYLPSAEALYILEPSIRTAKLLKKESTANFKSFHLLFVRHLQDSVFQQFQLSGSFINKVKTLKELYLDFIAREELVFSLGRPTASILQVYNKGKEAREEEISQIADRLVTLLYSFGFEQIQFRYPVSSFLSKKLIFETSKRLRQLYEWAPRKKVIPPQEPTVFILERPSDLVSVLLHEFTYQAMCYDLAPLDRSSSNGSTFQYEYSDAFGNKKKGHGILEDENDALWKKMRHQHIADAIKELDSELRAFASTNKAAQLQQSKSFQSSPSETQDRSLVIKELNAALRSFPEYQERLSRYALHQELMTTCMREYQRRNLRKVAEIEQDISTGKNVHGEKIKEREYVQRITSLLADSSLEEQDRIRLLLMVKYLSSEFRRYFLPYQSNTSSFSLLQIENFVKPYSSSSRNIIQGVDKLINYWLSLQLENKKESPSSTKPKGWIKKKLEKRQASKRYKRYIDGEVYELSRYSPPLRRLLIDFIEGFLSLEEYPCINSLQATDSNINETQATRPRAGSVRHRRGSSTSINQRLEASTGDLSKEALSWSPKNYSQPFRIAPGSSKDICETLQQRQSIIVFFVGGFSLSEIRVAYEISNKFDVDIYLGGTSLLVPEDVLNIMAAYENEDLASRLLASEKEDINMDEVPKREVSTTQKKEKSAEKPKSTKVTVREPSRRTVSKLESKSASKERSALLDPSVMFEKFRSLFRDQ</sequence>